<organism evidence="3 4">
    <name type="scientific">Sphingomonas morindae</name>
    <dbReference type="NCBI Taxonomy" id="1541170"/>
    <lineage>
        <taxon>Bacteria</taxon>
        <taxon>Pseudomonadati</taxon>
        <taxon>Pseudomonadota</taxon>
        <taxon>Alphaproteobacteria</taxon>
        <taxon>Sphingomonadales</taxon>
        <taxon>Sphingomonadaceae</taxon>
        <taxon>Sphingomonas</taxon>
    </lineage>
</organism>
<feature type="transmembrane region" description="Helical" evidence="1">
    <location>
        <begin position="29"/>
        <end position="55"/>
    </location>
</feature>
<keyword evidence="1" id="KW-1133">Transmembrane helix</keyword>
<reference evidence="3" key="1">
    <citation type="journal article" date="2022" name="Toxins">
        <title>Genomic Analysis of Sphingopyxis sp. USTB-05 for Biodegrading Cyanobacterial Hepatotoxins.</title>
        <authorList>
            <person name="Liu C."/>
            <person name="Xu Q."/>
            <person name="Zhao Z."/>
            <person name="Zhang H."/>
            <person name="Liu X."/>
            <person name="Yin C."/>
            <person name="Liu Y."/>
            <person name="Yan H."/>
        </authorList>
    </citation>
    <scope>NUCLEOTIDE SEQUENCE</scope>
    <source>
        <strain evidence="3">NBD5</strain>
    </source>
</reference>
<gene>
    <name evidence="3" type="ORF">LHA26_13010</name>
</gene>
<dbReference type="InterPro" id="IPR012495">
    <property type="entry name" value="TadE-like_dom"/>
</dbReference>
<evidence type="ECO:0000313" key="3">
    <source>
        <dbReference type="EMBL" id="USI72212.1"/>
    </source>
</evidence>
<evidence type="ECO:0000256" key="1">
    <source>
        <dbReference type="SAM" id="Phobius"/>
    </source>
</evidence>
<protein>
    <submittedName>
        <fullName evidence="3">Pilus assembly protein</fullName>
    </submittedName>
</protein>
<dbReference type="Proteomes" id="UP001056937">
    <property type="component" value="Chromosome 1"/>
</dbReference>
<evidence type="ECO:0000313" key="4">
    <source>
        <dbReference type="Proteomes" id="UP001056937"/>
    </source>
</evidence>
<name>A0ABY4X5U0_9SPHN</name>
<dbReference type="EMBL" id="CP084930">
    <property type="protein sequence ID" value="USI72212.1"/>
    <property type="molecule type" value="Genomic_DNA"/>
</dbReference>
<dbReference type="Pfam" id="PF07811">
    <property type="entry name" value="TadE"/>
    <property type="match status" value="1"/>
</dbReference>
<evidence type="ECO:0000259" key="2">
    <source>
        <dbReference type="Pfam" id="PF07811"/>
    </source>
</evidence>
<keyword evidence="4" id="KW-1185">Reference proteome</keyword>
<accession>A0ABY4X5U0</accession>
<keyword evidence="1" id="KW-0812">Transmembrane</keyword>
<feature type="domain" description="TadE-like" evidence="2">
    <location>
        <begin position="27"/>
        <end position="69"/>
    </location>
</feature>
<proteinExistence type="predicted"/>
<sequence length="198" mass="20626">MDRVSPPVPLGARLLRRARRFGRAEGGSALLEFAFVAPALIALILAVLELALVFFAQQALETGVEAAARTLVTGSAQAADISGAAAGMSKAQLQERFRQQACAALPSFLSCANLMVDVQSASSFSQISTGAPTISYDANGAVTNNWSYDTGGAGSIVMLRLMYIWPVPLGPLGLNFSNAGDGKRLLIATSVAKSEAYS</sequence>
<keyword evidence="1" id="KW-0472">Membrane</keyword>
<dbReference type="RefSeq" id="WP_252166021.1">
    <property type="nucleotide sequence ID" value="NZ_CP084930.1"/>
</dbReference>